<name>A0A419HY61_9PSEU</name>
<dbReference type="EMBL" id="QZFV01000104">
    <property type="protein sequence ID" value="RJQ82118.1"/>
    <property type="molecule type" value="Genomic_DNA"/>
</dbReference>
<comment type="caution">
    <text evidence="2">The sequence shown here is derived from an EMBL/GenBank/DDBJ whole genome shotgun (WGS) entry which is preliminary data.</text>
</comment>
<sequence length="80" mass="8931">MKEVASLIAIALCEVVLAGLMCRLVLRLARNAQLRSIRISARRNIGTEFRLERGNGRLVRSRTVRASDRRQAGRPADPFG</sequence>
<protein>
    <submittedName>
        <fullName evidence="2">Uncharacterized protein</fullName>
    </submittedName>
</protein>
<keyword evidence="3" id="KW-1185">Reference proteome</keyword>
<keyword evidence="1" id="KW-1133">Transmembrane helix</keyword>
<evidence type="ECO:0000256" key="1">
    <source>
        <dbReference type="SAM" id="Phobius"/>
    </source>
</evidence>
<dbReference type="Proteomes" id="UP000285112">
    <property type="component" value="Unassembled WGS sequence"/>
</dbReference>
<accession>A0A419HY61</accession>
<evidence type="ECO:0000313" key="2">
    <source>
        <dbReference type="EMBL" id="RJQ82118.1"/>
    </source>
</evidence>
<keyword evidence="1" id="KW-0472">Membrane</keyword>
<dbReference type="RefSeq" id="WP_120025393.1">
    <property type="nucleotide sequence ID" value="NZ_QZFV01000104.1"/>
</dbReference>
<dbReference type="AlphaFoldDB" id="A0A419HY61"/>
<evidence type="ECO:0000313" key="3">
    <source>
        <dbReference type="Proteomes" id="UP000285112"/>
    </source>
</evidence>
<gene>
    <name evidence="2" type="ORF">D5S19_22475</name>
</gene>
<keyword evidence="1" id="KW-0812">Transmembrane</keyword>
<feature type="transmembrane region" description="Helical" evidence="1">
    <location>
        <begin position="6"/>
        <end position="26"/>
    </location>
</feature>
<proteinExistence type="predicted"/>
<reference evidence="2 3" key="1">
    <citation type="submission" date="2018-09" db="EMBL/GenBank/DDBJ databases">
        <title>YIM PH 21725 draft genome.</title>
        <authorList>
            <person name="Miao C."/>
        </authorList>
    </citation>
    <scope>NUCLEOTIDE SEQUENCE [LARGE SCALE GENOMIC DNA]</scope>
    <source>
        <strain evidence="3">YIM PH21725</strain>
    </source>
</reference>
<organism evidence="2 3">
    <name type="scientific">Amycolatopsis panacis</name>
    <dbReference type="NCBI Taxonomy" id="2340917"/>
    <lineage>
        <taxon>Bacteria</taxon>
        <taxon>Bacillati</taxon>
        <taxon>Actinomycetota</taxon>
        <taxon>Actinomycetes</taxon>
        <taxon>Pseudonocardiales</taxon>
        <taxon>Pseudonocardiaceae</taxon>
        <taxon>Amycolatopsis</taxon>
    </lineage>
</organism>